<gene>
    <name evidence="1" type="ORF">AAEO50_19205</name>
</gene>
<proteinExistence type="predicted"/>
<dbReference type="Proteomes" id="UP001389717">
    <property type="component" value="Unassembled WGS sequence"/>
</dbReference>
<dbReference type="EMBL" id="JBBYAF010000053">
    <property type="protein sequence ID" value="MEL3974422.1"/>
    <property type="molecule type" value="Genomic_DNA"/>
</dbReference>
<dbReference type="RefSeq" id="WP_341985962.1">
    <property type="nucleotide sequence ID" value="NZ_JBBYAF010000053.1"/>
</dbReference>
<evidence type="ECO:0008006" key="3">
    <source>
        <dbReference type="Google" id="ProtNLM"/>
    </source>
</evidence>
<organism evidence="1 2">
    <name type="scientific">Rossellomorea oryzaecorticis</name>
    <dbReference type="NCBI Taxonomy" id="1396505"/>
    <lineage>
        <taxon>Bacteria</taxon>
        <taxon>Bacillati</taxon>
        <taxon>Bacillota</taxon>
        <taxon>Bacilli</taxon>
        <taxon>Bacillales</taxon>
        <taxon>Bacillaceae</taxon>
        <taxon>Rossellomorea</taxon>
    </lineage>
</organism>
<comment type="caution">
    <text evidence="1">The sequence shown here is derived from an EMBL/GenBank/DDBJ whole genome shotgun (WGS) entry which is preliminary data.</text>
</comment>
<sequence length="48" mass="5630">MQTRDLYQPVEVFFYGKKEWQGDVGLVMHHVDVSLSVVNAYQKMRNEG</sequence>
<protein>
    <recommendedName>
        <fullName evidence="3">Transposase</fullName>
    </recommendedName>
</protein>
<reference evidence="1 2" key="1">
    <citation type="submission" date="2024-04" db="EMBL/GenBank/DDBJ databases">
        <title>Bacillus oryzaecorticis sp. nov., a moderately halophilic bacterium isolated from rice husks.</title>
        <authorList>
            <person name="Zhu H.-S."/>
        </authorList>
    </citation>
    <scope>NUCLEOTIDE SEQUENCE [LARGE SCALE GENOMIC DNA]</scope>
    <source>
        <strain evidence="1 2">ZC255</strain>
    </source>
</reference>
<accession>A0ABU9KG70</accession>
<name>A0ABU9KG70_9BACI</name>
<evidence type="ECO:0000313" key="1">
    <source>
        <dbReference type="EMBL" id="MEL3974422.1"/>
    </source>
</evidence>
<evidence type="ECO:0000313" key="2">
    <source>
        <dbReference type="Proteomes" id="UP001389717"/>
    </source>
</evidence>
<keyword evidence="2" id="KW-1185">Reference proteome</keyword>